<accession>A0A9D9IL37</accession>
<dbReference type="InterPro" id="IPR037914">
    <property type="entry name" value="SpoVT-AbrB_sf"/>
</dbReference>
<dbReference type="PANTHER" id="PTHR34701:SF1">
    <property type="entry name" value="TRANSCRIPTIONAL REGULATOR MRAZ"/>
    <property type="match status" value="1"/>
</dbReference>
<keyword evidence="1" id="KW-0805">Transcription regulation</keyword>
<protein>
    <recommendedName>
        <fullName evidence="1">Transcriptional regulator MraZ</fullName>
    </recommendedName>
</protein>
<dbReference type="GO" id="GO:2000143">
    <property type="term" value="P:negative regulation of DNA-templated transcription initiation"/>
    <property type="evidence" value="ECO:0007669"/>
    <property type="project" value="TreeGrafter"/>
</dbReference>
<organism evidence="3 4">
    <name type="scientific">Candidatus Merdivivens pullicola</name>
    <dbReference type="NCBI Taxonomy" id="2840872"/>
    <lineage>
        <taxon>Bacteria</taxon>
        <taxon>Pseudomonadati</taxon>
        <taxon>Bacteroidota</taxon>
        <taxon>Bacteroidia</taxon>
        <taxon>Bacteroidales</taxon>
        <taxon>Muribaculaceae</taxon>
        <taxon>Muribaculaceae incertae sedis</taxon>
        <taxon>Candidatus Merdivivens</taxon>
    </lineage>
</organism>
<sequence length="150" mass="17457">MINFIGEYRAKMDDKGRLIFPSAFKALMPAGAPARFVIRKNTFEECLDMFIYEEWEKESARIREMLNPFDREDAMFWRAYTRDRAVVEPDPRLGRMTIPRKLLELIGANKEIVFSGSDNKIEIWAAEKYDTSGISEEEFISLAGRFASKK</sequence>
<keyword evidence="1" id="KW-0238">DNA-binding</keyword>
<evidence type="ECO:0000256" key="1">
    <source>
        <dbReference type="HAMAP-Rule" id="MF_01008"/>
    </source>
</evidence>
<dbReference type="Pfam" id="PF02381">
    <property type="entry name" value="MraZ"/>
    <property type="match status" value="1"/>
</dbReference>
<comment type="subcellular location">
    <subcellularLocation>
        <location evidence="1">Cytoplasm</location>
        <location evidence="1">Nucleoid</location>
    </subcellularLocation>
</comment>
<dbReference type="CDD" id="cd16320">
    <property type="entry name" value="MraZ_N"/>
    <property type="match status" value="1"/>
</dbReference>
<dbReference type="InterPro" id="IPR020603">
    <property type="entry name" value="MraZ_dom"/>
</dbReference>
<dbReference type="SUPFAM" id="SSF89447">
    <property type="entry name" value="AbrB/MazE/MraZ-like"/>
    <property type="match status" value="1"/>
</dbReference>
<comment type="caution">
    <text evidence="3">The sequence shown here is derived from an EMBL/GenBank/DDBJ whole genome shotgun (WGS) entry which is preliminary data.</text>
</comment>
<dbReference type="Gene3D" id="3.40.1550.20">
    <property type="entry name" value="Transcriptional regulator MraZ domain"/>
    <property type="match status" value="1"/>
</dbReference>
<dbReference type="GO" id="GO:0005737">
    <property type="term" value="C:cytoplasm"/>
    <property type="evidence" value="ECO:0007669"/>
    <property type="project" value="UniProtKB-UniRule"/>
</dbReference>
<evidence type="ECO:0000259" key="2">
    <source>
        <dbReference type="Pfam" id="PF02381"/>
    </source>
</evidence>
<proteinExistence type="inferred from homology"/>
<name>A0A9D9IL37_9BACT</name>
<dbReference type="GO" id="GO:0003700">
    <property type="term" value="F:DNA-binding transcription factor activity"/>
    <property type="evidence" value="ECO:0007669"/>
    <property type="project" value="UniProtKB-UniRule"/>
</dbReference>
<dbReference type="EMBL" id="JADIMA010000082">
    <property type="protein sequence ID" value="MBO8473591.1"/>
    <property type="molecule type" value="Genomic_DNA"/>
</dbReference>
<reference evidence="3" key="1">
    <citation type="submission" date="2020-10" db="EMBL/GenBank/DDBJ databases">
        <authorList>
            <person name="Gilroy R."/>
        </authorList>
    </citation>
    <scope>NUCLEOTIDE SEQUENCE</scope>
    <source>
        <strain evidence="3">B1-8020</strain>
    </source>
</reference>
<dbReference type="AlphaFoldDB" id="A0A9D9IL37"/>
<dbReference type="HAMAP" id="MF_01008">
    <property type="entry name" value="MraZ"/>
    <property type="match status" value="1"/>
</dbReference>
<gene>
    <name evidence="1" type="primary">mraZ</name>
    <name evidence="3" type="ORF">IAB81_08220</name>
</gene>
<reference evidence="3" key="2">
    <citation type="journal article" date="2021" name="PeerJ">
        <title>Extensive microbial diversity within the chicken gut microbiome revealed by metagenomics and culture.</title>
        <authorList>
            <person name="Gilroy R."/>
            <person name="Ravi A."/>
            <person name="Getino M."/>
            <person name="Pursley I."/>
            <person name="Horton D.L."/>
            <person name="Alikhan N.F."/>
            <person name="Baker D."/>
            <person name="Gharbi K."/>
            <person name="Hall N."/>
            <person name="Watson M."/>
            <person name="Adriaenssens E.M."/>
            <person name="Foster-Nyarko E."/>
            <person name="Jarju S."/>
            <person name="Secka A."/>
            <person name="Antonio M."/>
            <person name="Oren A."/>
            <person name="Chaudhuri R.R."/>
            <person name="La Ragione R."/>
            <person name="Hildebrand F."/>
            <person name="Pallen M.J."/>
        </authorList>
    </citation>
    <scope>NUCLEOTIDE SEQUENCE</scope>
    <source>
        <strain evidence="3">B1-8020</strain>
    </source>
</reference>
<keyword evidence="1" id="KW-0963">Cytoplasm</keyword>
<dbReference type="PANTHER" id="PTHR34701">
    <property type="entry name" value="TRANSCRIPTIONAL REGULATOR MRAZ"/>
    <property type="match status" value="1"/>
</dbReference>
<dbReference type="InterPro" id="IPR035644">
    <property type="entry name" value="MraZ_C"/>
</dbReference>
<keyword evidence="1" id="KW-0804">Transcription</keyword>
<dbReference type="GO" id="GO:0000976">
    <property type="term" value="F:transcription cis-regulatory region binding"/>
    <property type="evidence" value="ECO:0007669"/>
    <property type="project" value="TreeGrafter"/>
</dbReference>
<feature type="domain" description="MraZ" evidence="2">
    <location>
        <begin position="94"/>
        <end position="131"/>
    </location>
</feature>
<evidence type="ECO:0000313" key="4">
    <source>
        <dbReference type="Proteomes" id="UP000823604"/>
    </source>
</evidence>
<dbReference type="InterPro" id="IPR003444">
    <property type="entry name" value="MraZ"/>
</dbReference>
<evidence type="ECO:0000313" key="3">
    <source>
        <dbReference type="EMBL" id="MBO8473591.1"/>
    </source>
</evidence>
<dbReference type="Proteomes" id="UP000823604">
    <property type="component" value="Unassembled WGS sequence"/>
</dbReference>
<dbReference type="InterPro" id="IPR038619">
    <property type="entry name" value="MraZ_sf"/>
</dbReference>
<dbReference type="InterPro" id="IPR035642">
    <property type="entry name" value="MraZ_N"/>
</dbReference>
<dbReference type="GO" id="GO:0009295">
    <property type="term" value="C:nucleoid"/>
    <property type="evidence" value="ECO:0007669"/>
    <property type="project" value="UniProtKB-SubCell"/>
</dbReference>
<comment type="similarity">
    <text evidence="1">Belongs to the MraZ family.</text>
</comment>
<comment type="subunit">
    <text evidence="1">Forms oligomers.</text>
</comment>
<dbReference type="CDD" id="cd16321">
    <property type="entry name" value="MraZ_C"/>
    <property type="match status" value="1"/>
</dbReference>